<feature type="transmembrane region" description="Helical" evidence="4">
    <location>
        <begin position="64"/>
        <end position="82"/>
    </location>
</feature>
<evidence type="ECO:0000256" key="2">
    <source>
        <dbReference type="ARBA" id="ARBA00034247"/>
    </source>
</evidence>
<sequence>MDSLPPSSPLKPTHRSGWAAWLLPQDAKRRLRTEQTAVAGLFSIASIGFLQYAGWAGYASQLAVQLWSLVTLGGSAGFFLAIRSGWSERFKDPSLTIAQMVYAISACAMAYMHTGPVRGALVTLLMVVMMFGMFALSTRRVLAVGLFALAVFALAMTVSAYRQPQVAPAAVEWGHFIMLALAMPAVAVLAERLKRLRRRLQDQKRELRQALDEIHQMATHDSLTGLVNRRCLDELLKKEIRRSARSGARLCLALIDLDHFKRINDQHGHACGDEVLRAFARDVGQKVRITDALGRWGGEEFVLLMPDVDLPRARAGAERLRRELEQLAIVHGTTTIHVTLSAGVVELQDGETAEALVNRADQALYEAKSRGRNTVLAR</sequence>
<evidence type="ECO:0000256" key="3">
    <source>
        <dbReference type="SAM" id="Coils"/>
    </source>
</evidence>
<feature type="transmembrane region" description="Helical" evidence="4">
    <location>
        <begin position="94"/>
        <end position="113"/>
    </location>
</feature>
<dbReference type="NCBIfam" id="TIGR00254">
    <property type="entry name" value="GGDEF"/>
    <property type="match status" value="1"/>
</dbReference>
<keyword evidence="4" id="KW-0812">Transmembrane</keyword>
<evidence type="ECO:0000256" key="4">
    <source>
        <dbReference type="SAM" id="Phobius"/>
    </source>
</evidence>
<dbReference type="PANTHER" id="PTHR45138">
    <property type="entry name" value="REGULATORY COMPONENTS OF SENSORY TRANSDUCTION SYSTEM"/>
    <property type="match status" value="1"/>
</dbReference>
<dbReference type="PROSITE" id="PS50887">
    <property type="entry name" value="GGDEF"/>
    <property type="match status" value="1"/>
</dbReference>
<protein>
    <recommendedName>
        <fullName evidence="1">diguanylate cyclase</fullName>
        <ecNumber evidence="1">2.7.7.65</ecNumber>
    </recommendedName>
</protein>
<evidence type="ECO:0000313" key="7">
    <source>
        <dbReference type="Proteomes" id="UP001057498"/>
    </source>
</evidence>
<feature type="transmembrane region" description="Helical" evidence="4">
    <location>
        <begin position="173"/>
        <end position="190"/>
    </location>
</feature>
<accession>A0ABN6PMG2</accession>
<name>A0ABN6PMG2_9BURK</name>
<organism evidence="6 7">
    <name type="scientific">Sphaerotilus microaerophilus</name>
    <dbReference type="NCBI Taxonomy" id="2914710"/>
    <lineage>
        <taxon>Bacteria</taxon>
        <taxon>Pseudomonadati</taxon>
        <taxon>Pseudomonadota</taxon>
        <taxon>Betaproteobacteria</taxon>
        <taxon>Burkholderiales</taxon>
        <taxon>Sphaerotilaceae</taxon>
        <taxon>Sphaerotilus</taxon>
    </lineage>
</organism>
<feature type="coiled-coil region" evidence="3">
    <location>
        <begin position="186"/>
        <end position="220"/>
    </location>
</feature>
<proteinExistence type="predicted"/>
<dbReference type="InterPro" id="IPR036259">
    <property type="entry name" value="MFS_trans_sf"/>
</dbReference>
<dbReference type="SUPFAM" id="SSF103473">
    <property type="entry name" value="MFS general substrate transporter"/>
    <property type="match status" value="1"/>
</dbReference>
<feature type="transmembrane region" description="Helical" evidence="4">
    <location>
        <begin position="119"/>
        <end position="136"/>
    </location>
</feature>
<dbReference type="InterPro" id="IPR000160">
    <property type="entry name" value="GGDEF_dom"/>
</dbReference>
<keyword evidence="4" id="KW-0472">Membrane</keyword>
<dbReference type="SMART" id="SM00267">
    <property type="entry name" value="GGDEF"/>
    <property type="match status" value="1"/>
</dbReference>
<dbReference type="Gene3D" id="3.30.70.270">
    <property type="match status" value="1"/>
</dbReference>
<dbReference type="InterPro" id="IPR043128">
    <property type="entry name" value="Rev_trsase/Diguanyl_cyclase"/>
</dbReference>
<dbReference type="SUPFAM" id="SSF55073">
    <property type="entry name" value="Nucleotide cyclase"/>
    <property type="match status" value="1"/>
</dbReference>
<dbReference type="CDD" id="cd01949">
    <property type="entry name" value="GGDEF"/>
    <property type="match status" value="1"/>
</dbReference>
<keyword evidence="4" id="KW-1133">Transmembrane helix</keyword>
<evidence type="ECO:0000259" key="5">
    <source>
        <dbReference type="PROSITE" id="PS50887"/>
    </source>
</evidence>
<evidence type="ECO:0000256" key="1">
    <source>
        <dbReference type="ARBA" id="ARBA00012528"/>
    </source>
</evidence>
<keyword evidence="3" id="KW-0175">Coiled coil</keyword>
<dbReference type="RefSeq" id="WP_251969641.1">
    <property type="nucleotide sequence ID" value="NZ_AP025730.1"/>
</dbReference>
<comment type="catalytic activity">
    <reaction evidence="2">
        <text>2 GTP = 3',3'-c-di-GMP + 2 diphosphate</text>
        <dbReference type="Rhea" id="RHEA:24898"/>
        <dbReference type="ChEBI" id="CHEBI:33019"/>
        <dbReference type="ChEBI" id="CHEBI:37565"/>
        <dbReference type="ChEBI" id="CHEBI:58805"/>
        <dbReference type="EC" id="2.7.7.65"/>
    </reaction>
</comment>
<dbReference type="Proteomes" id="UP001057498">
    <property type="component" value="Chromosome"/>
</dbReference>
<feature type="transmembrane region" description="Helical" evidence="4">
    <location>
        <begin position="37"/>
        <end position="58"/>
    </location>
</feature>
<gene>
    <name evidence="6" type="ORF">CATMQ487_33310</name>
</gene>
<dbReference type="InterPro" id="IPR050469">
    <property type="entry name" value="Diguanylate_Cyclase"/>
</dbReference>
<keyword evidence="7" id="KW-1185">Reference proteome</keyword>
<dbReference type="EMBL" id="AP025730">
    <property type="protein sequence ID" value="BDI06361.1"/>
    <property type="molecule type" value="Genomic_DNA"/>
</dbReference>
<reference evidence="6" key="1">
    <citation type="submission" date="2022-04" db="EMBL/GenBank/DDBJ databases">
        <title>Whole genome sequence of Sphaerotilus sp. FB-5.</title>
        <authorList>
            <person name="Takeda M."/>
            <person name="Narihara S."/>
            <person name="Akimoto M."/>
            <person name="Akimoto R."/>
            <person name="Nishiyashiki S."/>
            <person name="Murakami T."/>
        </authorList>
    </citation>
    <scope>NUCLEOTIDE SEQUENCE</scope>
    <source>
        <strain evidence="6">FB-5</strain>
    </source>
</reference>
<dbReference type="PANTHER" id="PTHR45138:SF9">
    <property type="entry name" value="DIGUANYLATE CYCLASE DGCM-RELATED"/>
    <property type="match status" value="1"/>
</dbReference>
<dbReference type="EC" id="2.7.7.65" evidence="1"/>
<feature type="transmembrane region" description="Helical" evidence="4">
    <location>
        <begin position="141"/>
        <end position="161"/>
    </location>
</feature>
<dbReference type="Pfam" id="PF00990">
    <property type="entry name" value="GGDEF"/>
    <property type="match status" value="1"/>
</dbReference>
<feature type="domain" description="GGDEF" evidence="5">
    <location>
        <begin position="248"/>
        <end position="378"/>
    </location>
</feature>
<evidence type="ECO:0000313" key="6">
    <source>
        <dbReference type="EMBL" id="BDI06361.1"/>
    </source>
</evidence>
<dbReference type="InterPro" id="IPR029787">
    <property type="entry name" value="Nucleotide_cyclase"/>
</dbReference>